<feature type="domain" description="DNA helicase Pif1-like 2B" evidence="4">
    <location>
        <begin position="1428"/>
        <end position="1472"/>
    </location>
</feature>
<evidence type="ECO:0000259" key="2">
    <source>
        <dbReference type="Pfam" id="PF05970"/>
    </source>
</evidence>
<accession>A0A9R1V6W4</accession>
<dbReference type="GO" id="GO:0043139">
    <property type="term" value="F:5'-3' DNA helicase activity"/>
    <property type="evidence" value="ECO:0007669"/>
    <property type="project" value="UniProtKB-EC"/>
</dbReference>
<dbReference type="PANTHER" id="PTHR10492">
    <property type="match status" value="1"/>
</dbReference>
<keyword evidence="1" id="KW-0378">Hydrolase</keyword>
<sequence length="1581" mass="180312">MRGVMKKMATYRVGCKKYCHFMKSGREIKALGTQLEKTDIAAWASKVEDKDASSSLKSKKSGKTAIEMHTATWEDVEKTHTMHSLSSKKSIKIICQNLRPATQYSSKLVTDVYKDQSTNIVDQNQNVTSFNSPGIQNTTVQYSPSFTNVRTPLSNITNVRTPLSTITNVRNPLSNITNENIGFGKYVTSNLPDKRQYYVLSNDMTLKNASTITASSSSIKLNPGCHKLKRKTTYLSPVPLIDLTDNVENIHQVINENVIVEYLDHGDQNVVCQTCHAKLWRNESIRGKEKGNTNYSLCCGYGKVQIPDLKKAPLSYERMFRNGDSKSKHFMKNIRRYNSMFSFTSMGGKIDTSINRGNTPYIFRLCDQNYHSIGSLLPAKGSEPKFSQLYIYDTENKILNRQRCIGGVNDQSKSIDSDIIEDIKVILDSNNVLVRSYRMARDTFQKKPQVDMKLRLIGRRQRDGRTYNLPTASEVAALIVGDICDSTEKRDIVVETKTGFLQRISELHPLYLPLQYPLLFPYGDDGYSVDILHRGVSFTNNSKRAKCTMREYFAFRIQDRDHSFSLILNSKRLFQQFLVDVYIMMETERLHYIRRQQHVLRCESYENLCNQKAQGTTNISNVGQRVILPSSFTGGARYMLQNYLDAMSLCKWFGYPDFFHNLYVFLKDTSLQPEDTGLIYYVDVYTIEFQKRSLPHSHICLFMHSDNKLPTVEFIDPIISTEIPDQIEDPELYSLVNEFMIHGPCGAENINCPCMVDKKFSKNFPKQFCDHSSVDGNGFPLYRRRNDGHFVEKSGVKLDNRNVVPYNKYLLKRYQACINVEWCNQGSSIKYLFKYINKGPDRATVGVVPTNNECENNDVVDEIAEYYDCRYLSACEVSWRIFKYDVHCTYPSVVRLPFHLPNQQQIVYGEDDDIDEVLDKPYVAASKFTSWMECNAINSEARDLTYVEFPTKFVWVLNCRFWKRRKTGKAISRIHSVSPNLGETYFLRILLNKVKGLTSFDEIRTVKGETYSSFRDVCYALGLLDDDKEYIDAIKEASHYGSGFYLRFLFATLLMCNSMSKLEIVWEDTWEYLADGILYNQRQRFKSADLSLSEDEVKNLTLFEIEQILLRNNSTLKNFKNMSYPDVESVSSSNNRLIVEEQDYDILVLKNEFDRMFVALTNEQHNIFLNIMTAIKENKGGVFFVYGYGGGTGKTFLWKTISATIRSHGNIVLNVVSSGIASLLLPGGRTTHSRFILPFELTEDSFCKINPHGELASLIRKTSLIIWDEAPMIHKHAFEALDRTLKDVLRSGNSTISNISFGGKVIVFGGDFRQILPVVPGGSRQNIVNASLSSSYLWQHCKVYRLTKNMRLTVGRDQADVEKIRDFANWLLDIGEGKLGGSNNSKTIIDIPNDILINDPDDPIGSLIEFSEFVHDQFDANLYSPDVLNGLKVSGLPNHKLVLKLSVPVMLPRNIDQKNGLCNGTRLQVISLGKCVIEARIMSGTNIGNQTFIPRMSLTPSEKKISFKFTRRQFPLASQGQSLSKVGLFLKHLVFSHGQLYVALSRVQSRDGLKILILDKDGRLTNKTSNVVYKETSKPLN</sequence>
<dbReference type="Pfam" id="PF14214">
    <property type="entry name" value="Helitron_like_N"/>
    <property type="match status" value="1"/>
</dbReference>
<dbReference type="GO" id="GO:0016787">
    <property type="term" value="F:hydrolase activity"/>
    <property type="evidence" value="ECO:0007669"/>
    <property type="project" value="UniProtKB-KW"/>
</dbReference>
<dbReference type="GO" id="GO:0000723">
    <property type="term" value="P:telomere maintenance"/>
    <property type="evidence" value="ECO:0007669"/>
    <property type="project" value="InterPro"/>
</dbReference>
<dbReference type="GO" id="GO:0005524">
    <property type="term" value="F:ATP binding"/>
    <property type="evidence" value="ECO:0007669"/>
    <property type="project" value="UniProtKB-KW"/>
</dbReference>
<reference evidence="5 6" key="1">
    <citation type="journal article" date="2017" name="Nat. Commun.">
        <title>Genome assembly with in vitro proximity ligation data and whole-genome triplication in lettuce.</title>
        <authorList>
            <person name="Reyes-Chin-Wo S."/>
            <person name="Wang Z."/>
            <person name="Yang X."/>
            <person name="Kozik A."/>
            <person name="Arikit S."/>
            <person name="Song C."/>
            <person name="Xia L."/>
            <person name="Froenicke L."/>
            <person name="Lavelle D.O."/>
            <person name="Truco M.J."/>
            <person name="Xia R."/>
            <person name="Zhu S."/>
            <person name="Xu C."/>
            <person name="Xu H."/>
            <person name="Xu X."/>
            <person name="Cox K."/>
            <person name="Korf I."/>
            <person name="Meyers B.C."/>
            <person name="Michelmore R.W."/>
        </authorList>
    </citation>
    <scope>NUCLEOTIDE SEQUENCE [LARGE SCALE GENOMIC DNA]</scope>
    <source>
        <strain evidence="6">cv. Salinas</strain>
        <tissue evidence="5">Seedlings</tissue>
    </source>
</reference>
<evidence type="ECO:0000259" key="3">
    <source>
        <dbReference type="Pfam" id="PF14214"/>
    </source>
</evidence>
<keyword evidence="1" id="KW-0347">Helicase</keyword>
<dbReference type="Pfam" id="PF05970">
    <property type="entry name" value="PIF1"/>
    <property type="match status" value="1"/>
</dbReference>
<organism evidence="5 6">
    <name type="scientific">Lactuca sativa</name>
    <name type="common">Garden lettuce</name>
    <dbReference type="NCBI Taxonomy" id="4236"/>
    <lineage>
        <taxon>Eukaryota</taxon>
        <taxon>Viridiplantae</taxon>
        <taxon>Streptophyta</taxon>
        <taxon>Embryophyta</taxon>
        <taxon>Tracheophyta</taxon>
        <taxon>Spermatophyta</taxon>
        <taxon>Magnoliopsida</taxon>
        <taxon>eudicotyledons</taxon>
        <taxon>Gunneridae</taxon>
        <taxon>Pentapetalae</taxon>
        <taxon>asterids</taxon>
        <taxon>campanulids</taxon>
        <taxon>Asterales</taxon>
        <taxon>Asteraceae</taxon>
        <taxon>Cichorioideae</taxon>
        <taxon>Cichorieae</taxon>
        <taxon>Lactucinae</taxon>
        <taxon>Lactuca</taxon>
    </lineage>
</organism>
<evidence type="ECO:0000256" key="1">
    <source>
        <dbReference type="RuleBase" id="RU363044"/>
    </source>
</evidence>
<dbReference type="GO" id="GO:0006281">
    <property type="term" value="P:DNA repair"/>
    <property type="evidence" value="ECO:0007669"/>
    <property type="project" value="UniProtKB-KW"/>
</dbReference>
<keyword evidence="1" id="KW-0067">ATP-binding</keyword>
<protein>
    <recommendedName>
        <fullName evidence="1">ATP-dependent DNA helicase</fullName>
        <ecNumber evidence="1">5.6.2.3</ecNumber>
    </recommendedName>
</protein>
<dbReference type="Gene3D" id="3.40.50.300">
    <property type="entry name" value="P-loop containing nucleotide triphosphate hydrolases"/>
    <property type="match status" value="1"/>
</dbReference>
<feature type="domain" description="Helitron helicase-like" evidence="3">
    <location>
        <begin position="552"/>
        <end position="659"/>
    </location>
</feature>
<evidence type="ECO:0000313" key="6">
    <source>
        <dbReference type="Proteomes" id="UP000235145"/>
    </source>
</evidence>
<comment type="similarity">
    <text evidence="1">Belongs to the helicase family.</text>
</comment>
<name>A0A9R1V6W4_LACSA</name>
<dbReference type="InterPro" id="IPR010285">
    <property type="entry name" value="DNA_helicase_pif1-like_DEAD"/>
</dbReference>
<gene>
    <name evidence="5" type="ORF">LSAT_V11C600323290</name>
</gene>
<evidence type="ECO:0000313" key="5">
    <source>
        <dbReference type="EMBL" id="KAJ0199290.1"/>
    </source>
</evidence>
<comment type="caution">
    <text evidence="5">The sequence shown here is derived from an EMBL/GenBank/DDBJ whole genome shotgun (WGS) entry which is preliminary data.</text>
</comment>
<feature type="domain" description="DNA helicase Pif1-like DEAD-box helicase" evidence="2">
    <location>
        <begin position="1160"/>
        <end position="1381"/>
    </location>
</feature>
<keyword evidence="1" id="KW-0234">DNA repair</keyword>
<dbReference type="Proteomes" id="UP000235145">
    <property type="component" value="Unassembled WGS sequence"/>
</dbReference>
<evidence type="ECO:0000259" key="4">
    <source>
        <dbReference type="Pfam" id="PF21530"/>
    </source>
</evidence>
<dbReference type="EC" id="5.6.2.3" evidence="1"/>
<dbReference type="Pfam" id="PF21530">
    <property type="entry name" value="Pif1_2B_dom"/>
    <property type="match status" value="1"/>
</dbReference>
<dbReference type="GO" id="GO:0006310">
    <property type="term" value="P:DNA recombination"/>
    <property type="evidence" value="ECO:0007669"/>
    <property type="project" value="UniProtKB-KW"/>
</dbReference>
<dbReference type="InterPro" id="IPR027417">
    <property type="entry name" value="P-loop_NTPase"/>
</dbReference>
<keyword evidence="6" id="KW-1185">Reference proteome</keyword>
<dbReference type="PANTHER" id="PTHR10492:SF57">
    <property type="entry name" value="ATP-DEPENDENT DNA HELICASE"/>
    <property type="match status" value="1"/>
</dbReference>
<dbReference type="InterPro" id="IPR049163">
    <property type="entry name" value="Pif1-like_2B_dom"/>
</dbReference>
<dbReference type="EMBL" id="NBSK02000006">
    <property type="protein sequence ID" value="KAJ0199290.1"/>
    <property type="molecule type" value="Genomic_DNA"/>
</dbReference>
<keyword evidence="1" id="KW-0547">Nucleotide-binding</keyword>
<dbReference type="SUPFAM" id="SSF52540">
    <property type="entry name" value="P-loop containing nucleoside triphosphate hydrolases"/>
    <property type="match status" value="2"/>
</dbReference>
<comment type="catalytic activity">
    <reaction evidence="1">
        <text>ATP + H2O = ADP + phosphate + H(+)</text>
        <dbReference type="Rhea" id="RHEA:13065"/>
        <dbReference type="ChEBI" id="CHEBI:15377"/>
        <dbReference type="ChEBI" id="CHEBI:15378"/>
        <dbReference type="ChEBI" id="CHEBI:30616"/>
        <dbReference type="ChEBI" id="CHEBI:43474"/>
        <dbReference type="ChEBI" id="CHEBI:456216"/>
        <dbReference type="EC" id="5.6.2.3"/>
    </reaction>
</comment>
<keyword evidence="1" id="KW-0227">DNA damage</keyword>
<dbReference type="InterPro" id="IPR025476">
    <property type="entry name" value="Helitron_helicase-like"/>
</dbReference>
<comment type="cofactor">
    <cofactor evidence="1">
        <name>Mg(2+)</name>
        <dbReference type="ChEBI" id="CHEBI:18420"/>
    </cofactor>
</comment>
<proteinExistence type="inferred from homology"/>
<keyword evidence="1" id="KW-0233">DNA recombination</keyword>